<dbReference type="Gene3D" id="3.30.40.10">
    <property type="entry name" value="Zinc/RING finger domain, C3HC4 (zinc finger)"/>
    <property type="match status" value="1"/>
</dbReference>
<dbReference type="SMART" id="SM00504">
    <property type="entry name" value="Ubox"/>
    <property type="match status" value="1"/>
</dbReference>
<reference evidence="8" key="2">
    <citation type="submission" date="2023-04" db="EMBL/GenBank/DDBJ databases">
        <authorList>
            <person name="Bruccoleri R.E."/>
            <person name="Oakeley E.J."/>
            <person name="Faust A.-M."/>
            <person name="Dessus-Babus S."/>
            <person name="Altorfer M."/>
            <person name="Burckhardt D."/>
            <person name="Oertli M."/>
            <person name="Naumann U."/>
            <person name="Petersen F."/>
            <person name="Wong J."/>
        </authorList>
    </citation>
    <scope>NUCLEOTIDE SEQUENCE</scope>
    <source>
        <strain evidence="8">GSM-AAB239-AS_SAM_17_03QT</strain>
        <tissue evidence="8">Leaf</tissue>
    </source>
</reference>
<dbReference type="InterPro" id="IPR016024">
    <property type="entry name" value="ARM-type_fold"/>
</dbReference>
<evidence type="ECO:0000256" key="4">
    <source>
        <dbReference type="ARBA" id="ARBA00022786"/>
    </source>
</evidence>
<reference evidence="8" key="1">
    <citation type="journal article" date="2023" name="GigaByte">
        <title>Genome assembly of the bearded iris, Iris pallida Lam.</title>
        <authorList>
            <person name="Bruccoleri R.E."/>
            <person name="Oakeley E.J."/>
            <person name="Faust A.M.E."/>
            <person name="Altorfer M."/>
            <person name="Dessus-Babus S."/>
            <person name="Burckhardt D."/>
            <person name="Oertli M."/>
            <person name="Naumann U."/>
            <person name="Petersen F."/>
            <person name="Wong J."/>
        </authorList>
    </citation>
    <scope>NUCLEOTIDE SEQUENCE</scope>
    <source>
        <strain evidence="8">GSM-AAB239-AS_SAM_17_03QT</strain>
    </source>
</reference>
<evidence type="ECO:0000259" key="6">
    <source>
        <dbReference type="PROSITE" id="PS51698"/>
    </source>
</evidence>
<gene>
    <name evidence="7" type="ORF">M6B38_167200</name>
    <name evidence="8" type="ORF">M6B38_353055</name>
</gene>
<dbReference type="EMBL" id="JANAVB010017398">
    <property type="protein sequence ID" value="KAJ6830601.1"/>
    <property type="molecule type" value="Genomic_DNA"/>
</dbReference>
<evidence type="ECO:0000256" key="3">
    <source>
        <dbReference type="ARBA" id="ARBA00022679"/>
    </source>
</evidence>
<dbReference type="Proteomes" id="UP001140949">
    <property type="component" value="Unassembled WGS sequence"/>
</dbReference>
<dbReference type="EMBL" id="JANAVB010033416">
    <property type="protein sequence ID" value="KAJ6808470.1"/>
    <property type="molecule type" value="Genomic_DNA"/>
</dbReference>
<dbReference type="SUPFAM" id="SSF57850">
    <property type="entry name" value="RING/U-box"/>
    <property type="match status" value="1"/>
</dbReference>
<dbReference type="InterPro" id="IPR045185">
    <property type="entry name" value="PUB22/23/24-like"/>
</dbReference>
<comment type="pathway">
    <text evidence="2 5">Protein modification; protein ubiquitination.</text>
</comment>
<dbReference type="PANTHER" id="PTHR22849">
    <property type="entry name" value="WDSAM1 PROTEIN"/>
    <property type="match status" value="1"/>
</dbReference>
<sequence length="412" mass="45886">MDDQEEAPLLFRCPISMELMEDPTTISTGVTYERKNIERWFYTYKKLTCPATMQRLDTFDLTPNRTLGRLIDSWRRDARAKSQIPPPPTRCTADEHEKMASLLADIESTPFKVGSLKKLQSVVETSAEVQNDFVRSGGIQVLSRTMSQIVHEGADFSAFRACEESVAVLHHLPVAEAASAELLSRPECMRPMMLLLQRGSAEARLHTMAVLQKLSRTSKDWMLSDQQVDVARPLLELLSDEVSARLSSCALDVLTEVVAASKKNRNKAIEAGAVCVLVELLPDASQHKCERILLLLSKLCDCPEGRAAFADHGLGVAVVSKKILRVSELGTKLGVKILSKVCNFVPTDKVIDDMVVFGAVRKLFCLLHVDGRSSTKDKAMGMIRVHGGVWKQYPCFPCELKEYVKLVHRTCQ</sequence>
<comment type="function">
    <text evidence="5">Functions as an E3 ubiquitin ligase.</text>
</comment>
<dbReference type="GO" id="GO:0016567">
    <property type="term" value="P:protein ubiquitination"/>
    <property type="evidence" value="ECO:0007669"/>
    <property type="project" value="UniProtKB-UniRule"/>
</dbReference>
<dbReference type="InterPro" id="IPR045210">
    <property type="entry name" value="RING-Ubox_PUB"/>
</dbReference>
<dbReference type="SUPFAM" id="SSF48371">
    <property type="entry name" value="ARM repeat"/>
    <property type="match status" value="1"/>
</dbReference>
<keyword evidence="3 5" id="KW-0808">Transferase</keyword>
<comment type="catalytic activity">
    <reaction evidence="1 5">
        <text>S-ubiquitinyl-[E2 ubiquitin-conjugating enzyme]-L-cysteine + [acceptor protein]-L-lysine = [E2 ubiquitin-conjugating enzyme]-L-cysteine + N(6)-ubiquitinyl-[acceptor protein]-L-lysine.</text>
        <dbReference type="EC" id="2.3.2.27"/>
    </reaction>
</comment>
<proteinExistence type="predicted"/>
<name>A0AAX6GQQ8_IRIPA</name>
<feature type="domain" description="U-box" evidence="6">
    <location>
        <begin position="6"/>
        <end position="81"/>
    </location>
</feature>
<evidence type="ECO:0000256" key="1">
    <source>
        <dbReference type="ARBA" id="ARBA00000900"/>
    </source>
</evidence>
<dbReference type="Pfam" id="PF04564">
    <property type="entry name" value="U-box"/>
    <property type="match status" value="1"/>
</dbReference>
<keyword evidence="4 5" id="KW-0833">Ubl conjugation pathway</keyword>
<dbReference type="AlphaFoldDB" id="A0AAX6GQQ8"/>
<dbReference type="CDD" id="cd16664">
    <property type="entry name" value="RING-Ubox_PUB"/>
    <property type="match status" value="1"/>
</dbReference>
<dbReference type="InterPro" id="IPR003613">
    <property type="entry name" value="Ubox_domain"/>
</dbReference>
<evidence type="ECO:0000256" key="5">
    <source>
        <dbReference type="RuleBase" id="RU369093"/>
    </source>
</evidence>
<evidence type="ECO:0000256" key="2">
    <source>
        <dbReference type="ARBA" id="ARBA00004906"/>
    </source>
</evidence>
<dbReference type="PROSITE" id="PS51698">
    <property type="entry name" value="U_BOX"/>
    <property type="match status" value="1"/>
</dbReference>
<keyword evidence="9" id="KW-1185">Reference proteome</keyword>
<dbReference type="InterPro" id="IPR058678">
    <property type="entry name" value="ARM_PUB"/>
</dbReference>
<dbReference type="GO" id="GO:0061630">
    <property type="term" value="F:ubiquitin protein ligase activity"/>
    <property type="evidence" value="ECO:0007669"/>
    <property type="project" value="UniProtKB-UniRule"/>
</dbReference>
<dbReference type="EC" id="2.3.2.27" evidence="5"/>
<dbReference type="Gene3D" id="1.25.10.10">
    <property type="entry name" value="Leucine-rich Repeat Variant"/>
    <property type="match status" value="2"/>
</dbReference>
<comment type="caution">
    <text evidence="8">The sequence shown here is derived from an EMBL/GenBank/DDBJ whole genome shotgun (WGS) entry which is preliminary data.</text>
</comment>
<dbReference type="Pfam" id="PF25598">
    <property type="entry name" value="ARM_PUB"/>
    <property type="match status" value="1"/>
</dbReference>
<dbReference type="PANTHER" id="PTHR22849:SF23">
    <property type="entry name" value="U-BOX DOMAIN-CONTAINING PROTEIN"/>
    <property type="match status" value="1"/>
</dbReference>
<dbReference type="InterPro" id="IPR013083">
    <property type="entry name" value="Znf_RING/FYVE/PHD"/>
</dbReference>
<accession>A0AAX6GQQ8</accession>
<evidence type="ECO:0000313" key="9">
    <source>
        <dbReference type="Proteomes" id="UP001140949"/>
    </source>
</evidence>
<dbReference type="InterPro" id="IPR011989">
    <property type="entry name" value="ARM-like"/>
</dbReference>
<organism evidence="8 9">
    <name type="scientific">Iris pallida</name>
    <name type="common">Sweet iris</name>
    <dbReference type="NCBI Taxonomy" id="29817"/>
    <lineage>
        <taxon>Eukaryota</taxon>
        <taxon>Viridiplantae</taxon>
        <taxon>Streptophyta</taxon>
        <taxon>Embryophyta</taxon>
        <taxon>Tracheophyta</taxon>
        <taxon>Spermatophyta</taxon>
        <taxon>Magnoliopsida</taxon>
        <taxon>Liliopsida</taxon>
        <taxon>Asparagales</taxon>
        <taxon>Iridaceae</taxon>
        <taxon>Iridoideae</taxon>
        <taxon>Irideae</taxon>
        <taxon>Iris</taxon>
    </lineage>
</organism>
<evidence type="ECO:0000313" key="7">
    <source>
        <dbReference type="EMBL" id="KAJ6808470.1"/>
    </source>
</evidence>
<evidence type="ECO:0000313" key="8">
    <source>
        <dbReference type="EMBL" id="KAJ6830601.1"/>
    </source>
</evidence>
<protein>
    <recommendedName>
        <fullName evidence="5 6">U-box domain-containing protein</fullName>
        <ecNumber evidence="5">2.3.2.27</ecNumber>
    </recommendedName>
    <alternativeName>
        <fullName evidence="5">RING-type E3 ubiquitin transferase PUB</fullName>
    </alternativeName>
</protein>